<dbReference type="AlphaFoldDB" id="A0A7X3LI71"/>
<accession>A0A7X3LI71</accession>
<dbReference type="EMBL" id="WUBI01000002">
    <property type="protein sequence ID" value="MWV44960.1"/>
    <property type="molecule type" value="Genomic_DNA"/>
</dbReference>
<sequence length="299" mass="34743">MKLKQPERVVCLKCDKAKALNNYYVNTNPLFSSDKLAVCKNCIVDYIGLKDSPGYLDRIKLVLALMNKPFIEETFERSERDWGKYIPQLSSLPNYKGKTFSDSEQYVNQVPECIVSTPPNFTTNEETLKELIDKWGDYPTEEVVLFEKKYKQLKVNYPERTAMHTEALQIYVRYRVKEELATTKGLYKEAEAWGKLAKEAATAAKINPSQLSKADLSDGLDSFSQLTRNVEQAIDVIEILPYFKERPQDSVDFTIWCYVNYVRDLKGLPVADYKEIYSFYEQRKKEYDRLTEGEDDDIL</sequence>
<gene>
    <name evidence="1" type="ORF">GRF59_15160</name>
</gene>
<comment type="caution">
    <text evidence="1">The sequence shown here is derived from an EMBL/GenBank/DDBJ whole genome shotgun (WGS) entry which is preliminary data.</text>
</comment>
<evidence type="ECO:0000313" key="1">
    <source>
        <dbReference type="EMBL" id="MWV44960.1"/>
    </source>
</evidence>
<organism evidence="1 2">
    <name type="scientific">Paenibacillus dendrobii</name>
    <dbReference type="NCBI Taxonomy" id="2691084"/>
    <lineage>
        <taxon>Bacteria</taxon>
        <taxon>Bacillati</taxon>
        <taxon>Bacillota</taxon>
        <taxon>Bacilli</taxon>
        <taxon>Bacillales</taxon>
        <taxon>Paenibacillaceae</taxon>
        <taxon>Paenibacillus</taxon>
    </lineage>
</organism>
<reference evidence="1 2" key="1">
    <citation type="submission" date="2019-12" db="EMBL/GenBank/DDBJ databases">
        <title>Paenibacillus sp. nov., an endophytic bacterium isolated from the stem of Dendrobium.</title>
        <authorList>
            <person name="Zhao R."/>
        </authorList>
    </citation>
    <scope>NUCLEOTIDE SEQUENCE [LARGE SCALE GENOMIC DNA]</scope>
    <source>
        <strain evidence="1 2">HJL G12</strain>
    </source>
</reference>
<evidence type="ECO:0000313" key="2">
    <source>
        <dbReference type="Proteomes" id="UP000460318"/>
    </source>
</evidence>
<dbReference type="RefSeq" id="WP_160498566.1">
    <property type="nucleotide sequence ID" value="NZ_WUBI01000002.1"/>
</dbReference>
<keyword evidence="2" id="KW-1185">Reference proteome</keyword>
<proteinExistence type="predicted"/>
<dbReference type="Proteomes" id="UP000460318">
    <property type="component" value="Unassembled WGS sequence"/>
</dbReference>
<protein>
    <submittedName>
        <fullName evidence="1">Uncharacterized protein</fullName>
    </submittedName>
</protein>
<name>A0A7X3LI71_9BACL</name>